<feature type="region of interest" description="Disordered" evidence="1">
    <location>
        <begin position="1"/>
        <end position="22"/>
    </location>
</feature>
<dbReference type="OrthoDB" id="3365399at2759"/>
<feature type="compositionally biased region" description="Basic and acidic residues" evidence="1">
    <location>
        <begin position="95"/>
        <end position="114"/>
    </location>
</feature>
<organism evidence="3 4">
    <name type="scientific">Phialocephala subalpina</name>
    <dbReference type="NCBI Taxonomy" id="576137"/>
    <lineage>
        <taxon>Eukaryota</taxon>
        <taxon>Fungi</taxon>
        <taxon>Dikarya</taxon>
        <taxon>Ascomycota</taxon>
        <taxon>Pezizomycotina</taxon>
        <taxon>Leotiomycetes</taxon>
        <taxon>Helotiales</taxon>
        <taxon>Mollisiaceae</taxon>
        <taxon>Phialocephala</taxon>
        <taxon>Phialocephala fortinii species complex</taxon>
    </lineage>
</organism>
<name>A0A1L7WD68_9HELO</name>
<evidence type="ECO:0000313" key="4">
    <source>
        <dbReference type="Proteomes" id="UP000184330"/>
    </source>
</evidence>
<dbReference type="EMBL" id="FJOG01000001">
    <property type="protein sequence ID" value="CZR50734.1"/>
    <property type="molecule type" value="Genomic_DNA"/>
</dbReference>
<dbReference type="PROSITE" id="PS50053">
    <property type="entry name" value="UBIQUITIN_2"/>
    <property type="match status" value="1"/>
</dbReference>
<feature type="compositionally biased region" description="Basic and acidic residues" evidence="1">
    <location>
        <begin position="386"/>
        <end position="409"/>
    </location>
</feature>
<dbReference type="Gene3D" id="3.10.20.90">
    <property type="entry name" value="Phosphatidylinositol 3-kinase Catalytic Subunit, Chain A, domain 1"/>
    <property type="match status" value="1"/>
</dbReference>
<feature type="region of interest" description="Disordered" evidence="1">
    <location>
        <begin position="386"/>
        <end position="410"/>
    </location>
</feature>
<accession>A0A1L7WD68</accession>
<dbReference type="InterPro" id="IPR029071">
    <property type="entry name" value="Ubiquitin-like_domsf"/>
</dbReference>
<dbReference type="InterPro" id="IPR022617">
    <property type="entry name" value="Rad60/SUMO-like_dom"/>
</dbReference>
<feature type="compositionally biased region" description="Low complexity" evidence="1">
    <location>
        <begin position="121"/>
        <end position="137"/>
    </location>
</feature>
<feature type="region of interest" description="Disordered" evidence="1">
    <location>
        <begin position="47"/>
        <end position="211"/>
    </location>
</feature>
<feature type="compositionally biased region" description="Polar residues" evidence="1">
    <location>
        <begin position="138"/>
        <end position="148"/>
    </location>
</feature>
<reference evidence="3 4" key="1">
    <citation type="submission" date="2016-03" db="EMBL/GenBank/DDBJ databases">
        <authorList>
            <person name="Ploux O."/>
        </authorList>
    </citation>
    <scope>NUCLEOTIDE SEQUENCE [LARGE SCALE GENOMIC DNA]</scope>
    <source>
        <strain evidence="3 4">UAMH 11012</strain>
    </source>
</reference>
<dbReference type="InterPro" id="IPR000626">
    <property type="entry name" value="Ubiquitin-like_dom"/>
</dbReference>
<dbReference type="Pfam" id="PF11976">
    <property type="entry name" value="Rad60-SLD"/>
    <property type="match status" value="1"/>
</dbReference>
<proteinExistence type="predicted"/>
<feature type="domain" description="Ubiquitin-like" evidence="2">
    <location>
        <begin position="412"/>
        <end position="484"/>
    </location>
</feature>
<evidence type="ECO:0000259" key="2">
    <source>
        <dbReference type="PROSITE" id="PS50053"/>
    </source>
</evidence>
<dbReference type="AlphaFoldDB" id="A0A1L7WD68"/>
<evidence type="ECO:0000256" key="1">
    <source>
        <dbReference type="SAM" id="MobiDB-lite"/>
    </source>
</evidence>
<dbReference type="Proteomes" id="UP000184330">
    <property type="component" value="Unassembled WGS sequence"/>
</dbReference>
<evidence type="ECO:0000313" key="3">
    <source>
        <dbReference type="EMBL" id="CZR50734.1"/>
    </source>
</evidence>
<protein>
    <recommendedName>
        <fullName evidence="2">Ubiquitin-like domain-containing protein</fullName>
    </recommendedName>
</protein>
<dbReference type="CDD" id="cd17080">
    <property type="entry name" value="Ubl_SLD2_Esc2_like"/>
    <property type="match status" value="1"/>
</dbReference>
<feature type="compositionally biased region" description="Basic and acidic residues" evidence="1">
    <location>
        <begin position="54"/>
        <end position="87"/>
    </location>
</feature>
<dbReference type="SUPFAM" id="SSF54236">
    <property type="entry name" value="Ubiquitin-like"/>
    <property type="match status" value="1"/>
</dbReference>
<gene>
    <name evidence="3" type="ORF">PAC_00608</name>
</gene>
<keyword evidence="4" id="KW-1185">Reference proteome</keyword>
<sequence length="484" mass="54264">MDDPFEEAAPEAAPPPPKKRSLFSSAAIAKSTAAEEAVEFFSRAKELYPQQLAQEERKRQKRLLKLERKRSSTSADTKEITPPEEKRRRVSAQSKTHDEYSSDESRNHNDDSISRARRQSSHSSPGSRRSRQGSDSHNGQASPTSLSARYNRDTSTPKPQSPKPPASTGCITLSDSEDDKPTMKLPVRRSPKKQLVTLIDSDDDFPSPKKPIVEPAVVEEDLFSDEEFPELVKAAKERAMKKAEEAARSAKAFGEQNHASNDAEDDIFETGSANSDPPVEILISSQMADTIPIRVRRKISQKLAEVRFAWCDRQVFNGEPMSSDMKKEVFLTYKHHTLYDFSTLQGLGLKVDEHGNLVSSTDSISSDGRVHLEAWTKQAYETYQKREAARKQKEEGHSDEPAEQKEPPIKKTKLVLRSKNLPDFKLVVKPSTTVERIADAFRNANDIPDENSVTLHLDGDELDPSDTAEDLDLEDMDALEVHIK</sequence>